<comment type="caution">
    <text evidence="4">The sequence shown here is derived from an EMBL/GenBank/DDBJ whole genome shotgun (WGS) entry which is preliminary data.</text>
</comment>
<evidence type="ECO:0000313" key="4">
    <source>
        <dbReference type="EMBL" id="RVU45664.1"/>
    </source>
</evidence>
<evidence type="ECO:0000313" key="5">
    <source>
        <dbReference type="Proteomes" id="UP000285575"/>
    </source>
</evidence>
<gene>
    <name evidence="4" type="ORF">EOE66_15620</name>
</gene>
<keyword evidence="1" id="KW-1133">Transmembrane helix</keyword>
<reference evidence="4 5" key="1">
    <citation type="submission" date="2019-01" db="EMBL/GenBank/DDBJ databases">
        <authorList>
            <person name="Chen W.-M."/>
        </authorList>
    </citation>
    <scope>NUCLEOTIDE SEQUENCE [LARGE SCALE GENOMIC DNA]</scope>
    <source>
        <strain evidence="4 5">KYPY4</strain>
    </source>
</reference>
<evidence type="ECO:0000259" key="3">
    <source>
        <dbReference type="Pfam" id="PF07589"/>
    </source>
</evidence>
<feature type="chain" id="PRO_5019049105" evidence="2">
    <location>
        <begin position="20"/>
        <end position="209"/>
    </location>
</feature>
<sequence>MLKPLALAALLATAGVAQADITVYTSLAAFNAATANPGTDTFAGFSITSGTPSPVTRTAGSYTYTADAGPAGTFFGGGSTANPFLSTNTATDTISFYGFSTGVVGFGGNFFGSNISGLFSPGNVVLTATDSSGTVTQTIVNAAESSFLGFVSTTGIISATLASVQPTTGFLWPSADNVVLASAVPEPGTYAMMLAGLGVLGFMARRRRG</sequence>
<dbReference type="AlphaFoldDB" id="A0A437RG17"/>
<accession>A0A437RG17</accession>
<keyword evidence="1" id="KW-0812">Transmembrane</keyword>
<keyword evidence="1" id="KW-0472">Membrane</keyword>
<keyword evidence="2" id="KW-0732">Signal</keyword>
<evidence type="ECO:0000256" key="1">
    <source>
        <dbReference type="SAM" id="Phobius"/>
    </source>
</evidence>
<dbReference type="OrthoDB" id="8565395at2"/>
<feature type="signal peptide" evidence="2">
    <location>
        <begin position="1"/>
        <end position="19"/>
    </location>
</feature>
<name>A0A437RG17_9BURK</name>
<feature type="transmembrane region" description="Helical" evidence="1">
    <location>
        <begin position="187"/>
        <end position="204"/>
    </location>
</feature>
<evidence type="ECO:0000256" key="2">
    <source>
        <dbReference type="SAM" id="SignalP"/>
    </source>
</evidence>
<keyword evidence="5" id="KW-1185">Reference proteome</keyword>
<organism evidence="4 5">
    <name type="scientific">Rubrivivax rivuli</name>
    <dbReference type="NCBI Taxonomy" id="1862385"/>
    <lineage>
        <taxon>Bacteria</taxon>
        <taxon>Pseudomonadati</taxon>
        <taxon>Pseudomonadota</taxon>
        <taxon>Betaproteobacteria</taxon>
        <taxon>Burkholderiales</taxon>
        <taxon>Sphaerotilaceae</taxon>
        <taxon>Rubrivivax</taxon>
    </lineage>
</organism>
<dbReference type="EMBL" id="SACR01000004">
    <property type="protein sequence ID" value="RVU45664.1"/>
    <property type="molecule type" value="Genomic_DNA"/>
</dbReference>
<protein>
    <submittedName>
        <fullName evidence="4">PEP-CTERM sorting domain-containing protein</fullName>
    </submittedName>
</protein>
<dbReference type="NCBIfam" id="TIGR02595">
    <property type="entry name" value="PEP_CTERM"/>
    <property type="match status" value="1"/>
</dbReference>
<proteinExistence type="predicted"/>
<dbReference type="InterPro" id="IPR013424">
    <property type="entry name" value="Ice-binding_C"/>
</dbReference>
<dbReference type="Pfam" id="PF07589">
    <property type="entry name" value="PEP-CTERM"/>
    <property type="match status" value="1"/>
</dbReference>
<feature type="domain" description="Ice-binding protein C-terminal" evidence="3">
    <location>
        <begin position="183"/>
        <end position="207"/>
    </location>
</feature>
<dbReference type="Proteomes" id="UP000285575">
    <property type="component" value="Unassembled WGS sequence"/>
</dbReference>